<keyword evidence="2" id="KW-1185">Reference proteome</keyword>
<dbReference type="RefSeq" id="WP_003348140.1">
    <property type="nucleotide sequence ID" value="NZ_ADWW01000003.1"/>
</dbReference>
<dbReference type="EMBL" id="CP007739">
    <property type="protein sequence ID" value="AIE58950.1"/>
    <property type="molecule type" value="Genomic_DNA"/>
</dbReference>
<proteinExistence type="predicted"/>
<sequence>MNKNETISEPKPDRELVTALRMEEKTSVFSLIEKAGIEPA</sequence>
<dbReference type="Proteomes" id="UP000027602">
    <property type="component" value="Chromosome"/>
</dbReference>
<evidence type="ECO:0000313" key="2">
    <source>
        <dbReference type="Proteomes" id="UP000027602"/>
    </source>
</evidence>
<organism evidence="1 2">
    <name type="scientific">Bacillus methanolicus (strain MGA3 / ATCC 53907)</name>
    <dbReference type="NCBI Taxonomy" id="796606"/>
    <lineage>
        <taxon>Bacteria</taxon>
        <taxon>Bacillati</taxon>
        <taxon>Bacillota</taxon>
        <taxon>Bacilli</taxon>
        <taxon>Bacillales</taxon>
        <taxon>Bacillaceae</taxon>
        <taxon>Bacillus</taxon>
    </lineage>
</organism>
<reference evidence="1 2" key="1">
    <citation type="journal article" date="2015" name="BMC Genomics">
        <title>Transcriptome analysis of thermophilic methylotrophic Bacillus methanolicus MGA3 using RNA-sequencing provides detailed insights into its previously uncharted transcriptional landscape.</title>
        <authorList>
            <person name="Irla M."/>
            <person name="Neshat A."/>
            <person name="Brautaset T."/>
            <person name="Ruckert C."/>
            <person name="Kalinowski J."/>
            <person name="Wendisch V.F."/>
        </authorList>
    </citation>
    <scope>NUCLEOTIDE SEQUENCE [LARGE SCALE GENOMIC DNA]</scope>
    <source>
        <strain evidence="2">MGA3 / ATCC 53907</strain>
    </source>
</reference>
<protein>
    <submittedName>
        <fullName evidence="1">Uncharacterized protein</fullName>
    </submittedName>
</protein>
<dbReference type="AlphaFoldDB" id="I3E390"/>
<accession>I3E390</accession>
<evidence type="ECO:0000313" key="1">
    <source>
        <dbReference type="EMBL" id="AIE58950.1"/>
    </source>
</evidence>
<dbReference type="STRING" id="796606.BMMGA3_02410"/>
<dbReference type="HOGENOM" id="CLU_3285027_0_0_9"/>
<name>I3E390_BACMM</name>
<dbReference type="KEGG" id="bmet:BMMGA3_02410"/>
<gene>
    <name evidence="1" type="ORF">BMMGA3_02410</name>
</gene>